<gene>
    <name evidence="3" type="primary">phnD</name>
    <name evidence="3" type="ORF">Q0812_08310</name>
</gene>
<comment type="similarity">
    <text evidence="1">Belongs to the phosphate/phosphite/phosphonate binding protein family.</text>
</comment>
<evidence type="ECO:0000256" key="2">
    <source>
        <dbReference type="ARBA" id="ARBA00022729"/>
    </source>
</evidence>
<dbReference type="EMBL" id="JAUKTR010000003">
    <property type="protein sequence ID" value="MDO1559428.1"/>
    <property type="molecule type" value="Genomic_DNA"/>
</dbReference>
<dbReference type="Pfam" id="PF12974">
    <property type="entry name" value="Phosphonate-bd"/>
    <property type="match status" value="1"/>
</dbReference>
<dbReference type="SUPFAM" id="SSF53850">
    <property type="entry name" value="Periplasmic binding protein-like II"/>
    <property type="match status" value="1"/>
</dbReference>
<protein>
    <submittedName>
        <fullName evidence="3">Phosphate/phosphite/phosphonate ABC transporter substrate-binding protein</fullName>
    </submittedName>
</protein>
<evidence type="ECO:0000313" key="4">
    <source>
        <dbReference type="Proteomes" id="UP001169063"/>
    </source>
</evidence>
<dbReference type="PANTHER" id="PTHR35841">
    <property type="entry name" value="PHOSPHONATES-BINDING PERIPLASMIC PROTEIN"/>
    <property type="match status" value="1"/>
</dbReference>
<dbReference type="Gene3D" id="3.40.190.10">
    <property type="entry name" value="Periplasmic binding protein-like II"/>
    <property type="match status" value="2"/>
</dbReference>
<name>A0ABT8SNM9_9CAUL</name>
<accession>A0ABT8SNM9</accession>
<dbReference type="NCBIfam" id="TIGR01098">
    <property type="entry name" value="3A0109s03R"/>
    <property type="match status" value="1"/>
</dbReference>
<evidence type="ECO:0000313" key="3">
    <source>
        <dbReference type="EMBL" id="MDO1559428.1"/>
    </source>
</evidence>
<reference evidence="3" key="1">
    <citation type="submission" date="2023-07" db="EMBL/GenBank/DDBJ databases">
        <title>Brevundimonas soil sp. nov., isolated from the soil of chemical plant.</title>
        <authorList>
            <person name="Wu N."/>
        </authorList>
    </citation>
    <scope>NUCLEOTIDE SEQUENCE</scope>
    <source>
        <strain evidence="3">XZ-24</strain>
    </source>
</reference>
<keyword evidence="4" id="KW-1185">Reference proteome</keyword>
<keyword evidence="2" id="KW-0732">Signal</keyword>
<dbReference type="InterPro" id="IPR005770">
    <property type="entry name" value="PhnD"/>
</dbReference>
<proteinExistence type="inferred from homology"/>
<dbReference type="Proteomes" id="UP001169063">
    <property type="component" value="Unassembled WGS sequence"/>
</dbReference>
<comment type="caution">
    <text evidence="3">The sequence shown here is derived from an EMBL/GenBank/DDBJ whole genome shotgun (WGS) entry which is preliminary data.</text>
</comment>
<dbReference type="RefSeq" id="WP_302109857.1">
    <property type="nucleotide sequence ID" value="NZ_JAUKTR010000003.1"/>
</dbReference>
<evidence type="ECO:0000256" key="1">
    <source>
        <dbReference type="ARBA" id="ARBA00007162"/>
    </source>
</evidence>
<sequence>MSPFQLARRGLIIGAAALGLTLASCNQGGEKADGAPETITFAILPAESQASSEPLWRPLIEDMSRETGLNVEMRFVSNYALLVQAMQAGQVQVGWFSALPALEATERANGQVIGRIVDRNGNADYQSVLIVRKGSGITLDDVLACGKRYTFGAGDARSTSGTLAPMAFLFGPRGIEPSECFSQVRAANHQANALGVANGVVDVATNNSVGLVFMARQFPQQAEQLEVIWRSPPIPESSIVVRRDLDPAITEKIRSFFLTYGTAEGAEGERQREILRGLEYGGFREAGDSYLDPIREMEASVALVEARRSGDQARIAQAEAEYEAIRNRTAVTGAERP</sequence>
<dbReference type="PANTHER" id="PTHR35841:SF1">
    <property type="entry name" value="PHOSPHONATES-BINDING PERIPLASMIC PROTEIN"/>
    <property type="match status" value="1"/>
</dbReference>
<organism evidence="3 4">
    <name type="scientific">Peiella sedimenti</name>
    <dbReference type="NCBI Taxonomy" id="3061083"/>
    <lineage>
        <taxon>Bacteria</taxon>
        <taxon>Pseudomonadati</taxon>
        <taxon>Pseudomonadota</taxon>
        <taxon>Alphaproteobacteria</taxon>
        <taxon>Caulobacterales</taxon>
        <taxon>Caulobacteraceae</taxon>
        <taxon>Peiella</taxon>
    </lineage>
</organism>